<evidence type="ECO:0000256" key="1">
    <source>
        <dbReference type="SAM" id="MobiDB-lite"/>
    </source>
</evidence>
<organism evidence="3 4">
    <name type="scientific">Stachybotrys elegans</name>
    <dbReference type="NCBI Taxonomy" id="80388"/>
    <lineage>
        <taxon>Eukaryota</taxon>
        <taxon>Fungi</taxon>
        <taxon>Dikarya</taxon>
        <taxon>Ascomycota</taxon>
        <taxon>Pezizomycotina</taxon>
        <taxon>Sordariomycetes</taxon>
        <taxon>Hypocreomycetidae</taxon>
        <taxon>Hypocreales</taxon>
        <taxon>Stachybotryaceae</taxon>
        <taxon>Stachybotrys</taxon>
    </lineage>
</organism>
<evidence type="ECO:0000313" key="4">
    <source>
        <dbReference type="Proteomes" id="UP000813444"/>
    </source>
</evidence>
<dbReference type="OrthoDB" id="5823761at2759"/>
<sequence length="316" mass="33678">MEHNNTDTGKEVRMPEPFIEQSTFNVSQAVQRNSSDAPQFVDYGGLEVVNHNDTNKEFMTAKPLPIPPKYDDYHPIPMGVVDPSAPPPKPKWKPSKKLVIIVVAVSIVAIVAIVAGAVVGTRNSGSGSGSSGESDESNRGDASATTTSAPAPSSSAVTIPTEDEVRIGSTFTASFTYYGSGDSGDGDSCKNYGNACGIMTDPGYAVQVSEWLYAEGLTCGTCWRLEPHSSDEGQRMNSRIVVMINEMCPALGYPICGQRDSTATNMYGAQVNFNLCVDTGAWDAFAGRNSGIGLAMGNVTRVSCDEWEGRNSTRFD</sequence>
<keyword evidence="4" id="KW-1185">Reference proteome</keyword>
<feature type="compositionally biased region" description="Low complexity" evidence="1">
    <location>
        <begin position="140"/>
        <end position="160"/>
    </location>
</feature>
<evidence type="ECO:0008006" key="5">
    <source>
        <dbReference type="Google" id="ProtNLM"/>
    </source>
</evidence>
<feature type="region of interest" description="Disordered" evidence="1">
    <location>
        <begin position="122"/>
        <end position="161"/>
    </location>
</feature>
<dbReference type="InterPro" id="IPR036908">
    <property type="entry name" value="RlpA-like_sf"/>
</dbReference>
<dbReference type="Gene3D" id="2.40.40.10">
    <property type="entry name" value="RlpA-like domain"/>
    <property type="match status" value="1"/>
</dbReference>
<evidence type="ECO:0000313" key="3">
    <source>
        <dbReference type="EMBL" id="KAH7305885.1"/>
    </source>
</evidence>
<feature type="transmembrane region" description="Helical" evidence="2">
    <location>
        <begin position="98"/>
        <end position="119"/>
    </location>
</feature>
<dbReference type="Proteomes" id="UP000813444">
    <property type="component" value="Unassembled WGS sequence"/>
</dbReference>
<comment type="caution">
    <text evidence="3">The sequence shown here is derived from an EMBL/GenBank/DDBJ whole genome shotgun (WGS) entry which is preliminary data.</text>
</comment>
<keyword evidence="2" id="KW-0472">Membrane</keyword>
<keyword evidence="2" id="KW-1133">Transmembrane helix</keyword>
<protein>
    <recommendedName>
        <fullName evidence="5">Expansin-like EG45 domain-containing protein</fullName>
    </recommendedName>
</protein>
<proteinExistence type="predicted"/>
<dbReference type="SUPFAM" id="SSF50685">
    <property type="entry name" value="Barwin-like endoglucanases"/>
    <property type="match status" value="1"/>
</dbReference>
<dbReference type="EMBL" id="JAGPNK010000017">
    <property type="protein sequence ID" value="KAH7305885.1"/>
    <property type="molecule type" value="Genomic_DNA"/>
</dbReference>
<dbReference type="AlphaFoldDB" id="A0A8K0WLR1"/>
<dbReference type="Pfam" id="PF22514">
    <property type="entry name" value="EXPB1_D1"/>
    <property type="match status" value="1"/>
</dbReference>
<reference evidence="3" key="1">
    <citation type="journal article" date="2021" name="Nat. Commun.">
        <title>Genetic determinants of endophytism in the Arabidopsis root mycobiome.</title>
        <authorList>
            <person name="Mesny F."/>
            <person name="Miyauchi S."/>
            <person name="Thiergart T."/>
            <person name="Pickel B."/>
            <person name="Atanasova L."/>
            <person name="Karlsson M."/>
            <person name="Huettel B."/>
            <person name="Barry K.W."/>
            <person name="Haridas S."/>
            <person name="Chen C."/>
            <person name="Bauer D."/>
            <person name="Andreopoulos W."/>
            <person name="Pangilinan J."/>
            <person name="LaButti K."/>
            <person name="Riley R."/>
            <person name="Lipzen A."/>
            <person name="Clum A."/>
            <person name="Drula E."/>
            <person name="Henrissat B."/>
            <person name="Kohler A."/>
            <person name="Grigoriev I.V."/>
            <person name="Martin F.M."/>
            <person name="Hacquard S."/>
        </authorList>
    </citation>
    <scope>NUCLEOTIDE SEQUENCE</scope>
    <source>
        <strain evidence="3">MPI-CAGE-CH-0235</strain>
    </source>
</reference>
<gene>
    <name evidence="3" type="ORF">B0I35DRAFT_483640</name>
</gene>
<accession>A0A8K0WLR1</accession>
<name>A0A8K0WLR1_9HYPO</name>
<evidence type="ECO:0000256" key="2">
    <source>
        <dbReference type="SAM" id="Phobius"/>
    </source>
</evidence>
<keyword evidence="2" id="KW-0812">Transmembrane</keyword>